<reference evidence="2 3" key="2">
    <citation type="submission" date="2008-10" db="EMBL/GenBank/DDBJ databases">
        <authorList>
            <person name="Fulton L."/>
            <person name="Clifton S."/>
            <person name="Fulton B."/>
            <person name="Xu J."/>
            <person name="Minx P."/>
            <person name="Pepin K.H."/>
            <person name="Johnson M."/>
            <person name="Bhonagiri V."/>
            <person name="Nash W.E."/>
            <person name="Mardis E.R."/>
            <person name="Wilson R.K."/>
        </authorList>
    </citation>
    <scope>NUCLEOTIDE SEQUENCE [LARGE SCALE GENOMIC DNA]</scope>
    <source>
        <strain evidence="2 3">DSM 16992</strain>
    </source>
</reference>
<feature type="compositionally biased region" description="Basic and acidic residues" evidence="1">
    <location>
        <begin position="14"/>
        <end position="27"/>
    </location>
</feature>
<proteinExistence type="predicted"/>
<dbReference type="EMBL" id="ABXY01000026">
    <property type="protein sequence ID" value="EEB20769.1"/>
    <property type="molecule type" value="Genomic_DNA"/>
</dbReference>
<accession>B6XWZ0</accession>
<gene>
    <name evidence="2" type="ORF">BIFCAT_01853</name>
</gene>
<comment type="caution">
    <text evidence="2">The sequence shown here is derived from an EMBL/GenBank/DDBJ whole genome shotgun (WGS) entry which is preliminary data.</text>
</comment>
<dbReference type="Proteomes" id="UP000003882">
    <property type="component" value="Unassembled WGS sequence"/>
</dbReference>
<feature type="region of interest" description="Disordered" evidence="1">
    <location>
        <begin position="1"/>
        <end position="42"/>
    </location>
</feature>
<reference evidence="2 3" key="1">
    <citation type="submission" date="2008-10" db="EMBL/GenBank/DDBJ databases">
        <title>Draft genome sequence of Bifidobacterium catenulatum (DSM 16992).</title>
        <authorList>
            <person name="Sudarsanam P."/>
            <person name="Ley R."/>
            <person name="Guruge J."/>
            <person name="Turnbaugh P.J."/>
            <person name="Mahowald M."/>
            <person name="Liep D."/>
            <person name="Gordon J."/>
        </authorList>
    </citation>
    <scope>NUCLEOTIDE SEQUENCE [LARGE SCALE GENOMIC DNA]</scope>
    <source>
        <strain evidence="2 3">DSM 16992</strain>
    </source>
</reference>
<evidence type="ECO:0000256" key="1">
    <source>
        <dbReference type="SAM" id="MobiDB-lite"/>
    </source>
</evidence>
<evidence type="ECO:0000313" key="2">
    <source>
        <dbReference type="EMBL" id="EEB20769.1"/>
    </source>
</evidence>
<name>B6XWZ0_9BIFI</name>
<organism evidence="2 3">
    <name type="scientific">Bifidobacterium catenulatum DSM 16992 = JCM 1194 = LMG 11043</name>
    <dbReference type="NCBI Taxonomy" id="566552"/>
    <lineage>
        <taxon>Bacteria</taxon>
        <taxon>Bacillati</taxon>
        <taxon>Actinomycetota</taxon>
        <taxon>Actinomycetes</taxon>
        <taxon>Bifidobacteriales</taxon>
        <taxon>Bifidobacteriaceae</taxon>
        <taxon>Bifidobacterium</taxon>
    </lineage>
</organism>
<evidence type="ECO:0000313" key="3">
    <source>
        <dbReference type="Proteomes" id="UP000003882"/>
    </source>
</evidence>
<protein>
    <submittedName>
        <fullName evidence="2">Uncharacterized protein</fullName>
    </submittedName>
</protein>
<sequence>MDTMSNIDSLAQDQPEKRLHAGIRKTDAPTIVVGASDRPSSQ</sequence>
<feature type="compositionally biased region" description="Polar residues" evidence="1">
    <location>
        <begin position="1"/>
        <end position="12"/>
    </location>
</feature>
<dbReference type="AlphaFoldDB" id="B6XWZ0"/>